<dbReference type="Proteomes" id="UP000187455">
    <property type="component" value="Unassembled WGS sequence"/>
</dbReference>
<name>A0A1R0GU43_9FUNG</name>
<sequence length="12" mass="1352">MPSRYGSARVVE</sequence>
<protein>
    <submittedName>
        <fullName evidence="1">Uncharacterized protein</fullName>
    </submittedName>
</protein>
<feature type="non-terminal residue" evidence="1">
    <location>
        <position position="12"/>
    </location>
</feature>
<accession>A0A1R0GU43</accession>
<reference evidence="1 2" key="1">
    <citation type="journal article" date="2016" name="Mol. Biol. Evol.">
        <title>Genome-Wide Survey of Gut Fungi (Harpellales) Reveals the First Horizontally Transferred Ubiquitin Gene from a Mosquito Host.</title>
        <authorList>
            <person name="Wang Y."/>
            <person name="White M.M."/>
            <person name="Kvist S."/>
            <person name="Moncalvo J.M."/>
        </authorList>
    </citation>
    <scope>NUCLEOTIDE SEQUENCE [LARGE SCALE GENOMIC DNA]</scope>
    <source>
        <strain evidence="1 2">ALG-7-W6</strain>
    </source>
</reference>
<evidence type="ECO:0000313" key="2">
    <source>
        <dbReference type="Proteomes" id="UP000187455"/>
    </source>
</evidence>
<evidence type="ECO:0000313" key="1">
    <source>
        <dbReference type="EMBL" id="OLY80399.1"/>
    </source>
</evidence>
<comment type="caution">
    <text evidence="1">The sequence shown here is derived from an EMBL/GenBank/DDBJ whole genome shotgun (WGS) entry which is preliminary data.</text>
</comment>
<keyword evidence="2" id="KW-1185">Reference proteome</keyword>
<dbReference type="EMBL" id="LSSL01003509">
    <property type="protein sequence ID" value="OLY80399.1"/>
    <property type="molecule type" value="Genomic_DNA"/>
</dbReference>
<gene>
    <name evidence="1" type="ORF">AYI68_g5504</name>
</gene>
<organism evidence="1 2">
    <name type="scientific">Smittium mucronatum</name>
    <dbReference type="NCBI Taxonomy" id="133383"/>
    <lineage>
        <taxon>Eukaryota</taxon>
        <taxon>Fungi</taxon>
        <taxon>Fungi incertae sedis</taxon>
        <taxon>Zoopagomycota</taxon>
        <taxon>Kickxellomycotina</taxon>
        <taxon>Harpellomycetes</taxon>
        <taxon>Harpellales</taxon>
        <taxon>Legeriomycetaceae</taxon>
        <taxon>Smittium</taxon>
    </lineage>
</organism>
<proteinExistence type="predicted"/>